<reference evidence="1" key="1">
    <citation type="journal article" date="2020" name="Nature">
        <title>Giant virus diversity and host interactions through global metagenomics.</title>
        <authorList>
            <person name="Schulz F."/>
            <person name="Roux S."/>
            <person name="Paez-Espino D."/>
            <person name="Jungbluth S."/>
            <person name="Walsh D.A."/>
            <person name="Denef V.J."/>
            <person name="McMahon K.D."/>
            <person name="Konstantinidis K.T."/>
            <person name="Eloe-Fadrosh E.A."/>
            <person name="Kyrpides N.C."/>
            <person name="Woyke T."/>
        </authorList>
    </citation>
    <scope>NUCLEOTIDE SEQUENCE</scope>
    <source>
        <strain evidence="1">GVMAG-M-3300020166-5</strain>
    </source>
</reference>
<accession>A0A6C0BWS7</accession>
<proteinExistence type="predicted"/>
<name>A0A6C0BWS7_9ZZZZ</name>
<protein>
    <submittedName>
        <fullName evidence="1">Uncharacterized protein</fullName>
    </submittedName>
</protein>
<dbReference type="AlphaFoldDB" id="A0A6C0BWS7"/>
<evidence type="ECO:0000313" key="1">
    <source>
        <dbReference type="EMBL" id="QHS96777.1"/>
    </source>
</evidence>
<sequence length="80" mass="9312">MSTPAKTPRPAQYGWYSEKQKLVTKKEIVYYNDNDEQIICTMISNSNIESSCNWDDIICLGEVTRYSHSIPFVGGKKYYY</sequence>
<organism evidence="1">
    <name type="scientific">viral metagenome</name>
    <dbReference type="NCBI Taxonomy" id="1070528"/>
    <lineage>
        <taxon>unclassified sequences</taxon>
        <taxon>metagenomes</taxon>
        <taxon>organismal metagenomes</taxon>
    </lineage>
</organism>
<dbReference type="EMBL" id="MN739279">
    <property type="protein sequence ID" value="QHS96777.1"/>
    <property type="molecule type" value="Genomic_DNA"/>
</dbReference>